<dbReference type="AlphaFoldDB" id="A0A2M8QDU4"/>
<keyword evidence="1" id="KW-0808">Transferase</keyword>
<reference evidence="1 2" key="1">
    <citation type="submission" date="2017-11" db="EMBL/GenBank/DDBJ databases">
        <title>Evolution of Phototrophy in the Chloroflexi Phylum Driven by Horizontal Gene Transfer.</title>
        <authorList>
            <person name="Ward L.M."/>
            <person name="Hemp J."/>
            <person name="Shih P.M."/>
            <person name="Mcglynn S.E."/>
            <person name="Fischer W."/>
        </authorList>
    </citation>
    <scope>NUCLEOTIDE SEQUENCE [LARGE SCALE GENOMIC DNA]</scope>
    <source>
        <strain evidence="1">JP3_7</strain>
    </source>
</reference>
<dbReference type="InterPro" id="IPR029044">
    <property type="entry name" value="Nucleotide-diphossugar_trans"/>
</dbReference>
<dbReference type="PANTHER" id="PTHR43179:SF7">
    <property type="entry name" value="RHAMNOSYLTRANSFERASE WBBL"/>
    <property type="match status" value="1"/>
</dbReference>
<dbReference type="CDD" id="cd04186">
    <property type="entry name" value="GT_2_like_c"/>
    <property type="match status" value="1"/>
</dbReference>
<sequence length="311" mass="34668">MRDSQLTTHDSQLKAHGSQLADLAIVILNYNTRDLLRDCLHSLCAQVGLRFAACVVDNASTDDSAAMVSSEFPAVALIRNATNAGFSAGNNLGLRHFGFPACGRARYAMLLNPDTVMPPDALRRLVAFADAHPDIGVVGPKLVLTDGSLDKACRRSFPTPEVSFYRFVGLSRLFPRSKRFGRYNMTYLDEDAQADVDSVVGACMMLRAEVIARIGLLDEQFFMYGEDLDWCLRAKQAGYRVVYYPDVTVHHVKRAASRASVKAQYEFQRAMWLFYKKHYRASTHPLVDGLVRLGLAVRGGPALLREMLQER</sequence>
<dbReference type="GO" id="GO:0016740">
    <property type="term" value="F:transferase activity"/>
    <property type="evidence" value="ECO:0007669"/>
    <property type="project" value="UniProtKB-KW"/>
</dbReference>
<evidence type="ECO:0000313" key="1">
    <source>
        <dbReference type="EMBL" id="PJF47922.1"/>
    </source>
</evidence>
<comment type="caution">
    <text evidence="1">The sequence shown here is derived from an EMBL/GenBank/DDBJ whole genome shotgun (WGS) entry which is preliminary data.</text>
</comment>
<protein>
    <submittedName>
        <fullName evidence="1">Glycosyltransferase family 2 protein</fullName>
    </submittedName>
</protein>
<accession>A0A2M8QDU4</accession>
<dbReference type="Pfam" id="PF13641">
    <property type="entry name" value="Glyco_tranf_2_3"/>
    <property type="match status" value="1"/>
</dbReference>
<evidence type="ECO:0000313" key="2">
    <source>
        <dbReference type="Proteomes" id="UP000230790"/>
    </source>
</evidence>
<gene>
    <name evidence="1" type="ORF">CUN48_06120</name>
</gene>
<dbReference type="Proteomes" id="UP000230790">
    <property type="component" value="Unassembled WGS sequence"/>
</dbReference>
<organism evidence="1 2">
    <name type="scientific">Candidatus Thermofonsia Clade 3 bacterium</name>
    <dbReference type="NCBI Taxonomy" id="2364212"/>
    <lineage>
        <taxon>Bacteria</taxon>
        <taxon>Bacillati</taxon>
        <taxon>Chloroflexota</taxon>
        <taxon>Candidatus Thermofontia</taxon>
        <taxon>Candidatus Thermofonsia Clade 3</taxon>
    </lineage>
</organism>
<dbReference type="PANTHER" id="PTHR43179">
    <property type="entry name" value="RHAMNOSYLTRANSFERASE WBBL"/>
    <property type="match status" value="1"/>
</dbReference>
<proteinExistence type="predicted"/>
<dbReference type="Gene3D" id="3.90.550.10">
    <property type="entry name" value="Spore Coat Polysaccharide Biosynthesis Protein SpsA, Chain A"/>
    <property type="match status" value="1"/>
</dbReference>
<dbReference type="EMBL" id="PGTN01000030">
    <property type="protein sequence ID" value="PJF47922.1"/>
    <property type="molecule type" value="Genomic_DNA"/>
</dbReference>
<name>A0A2M8QDU4_9CHLR</name>
<dbReference type="SUPFAM" id="SSF53448">
    <property type="entry name" value="Nucleotide-diphospho-sugar transferases"/>
    <property type="match status" value="1"/>
</dbReference>